<sequence>MLDNESAVTQVEVSPSQQNKYELGFDLRELNGVDLYPEKAVECRNIEYLKKRAAGTKASVAVDKMLSMYTDFDRGSEQKIAAQGFRRIEVETPHTKVHQMLEDKRYAEPVIAFLKRQRNQEAAIVVSILTVSSMEQQRTEYRERRSGLKAQVPGPMEGNPAPTPKVGLVGEASRTIHEELTGSYVGEVIVAIRYLTLKLDPPVQKTLWYKINYMLRKWTNKLPNQNEEIHVSEDFLERSEKLRLSSKEIPGTAPALLGDNPVRRLTWRDTPRPMSEEDLNFTIVA</sequence>
<evidence type="ECO:0000313" key="2">
    <source>
        <dbReference type="EMBL" id="KKY39053.1"/>
    </source>
</evidence>
<gene>
    <name evidence="2" type="ORF">UCDDA912_g00960</name>
</gene>
<name>A0A0G2HWD7_9PEZI</name>
<dbReference type="AlphaFoldDB" id="A0A0G2HWD7"/>
<accession>A0A0G2HWD7</accession>
<reference evidence="2 3" key="1">
    <citation type="submission" date="2015-05" db="EMBL/GenBank/DDBJ databases">
        <title>Distinctive expansion of gene families associated with plant cell wall degradation and secondary metabolism in the genomes of grapevine trunk pathogens.</title>
        <authorList>
            <person name="Lawrence D.P."/>
            <person name="Travadon R."/>
            <person name="Rolshausen P.E."/>
            <person name="Baumgartner K."/>
        </authorList>
    </citation>
    <scope>NUCLEOTIDE SEQUENCE [LARGE SCALE GENOMIC DNA]</scope>
    <source>
        <strain evidence="2">DA912</strain>
    </source>
</reference>
<dbReference type="EMBL" id="LCUC01000040">
    <property type="protein sequence ID" value="KKY39053.1"/>
    <property type="molecule type" value="Genomic_DNA"/>
</dbReference>
<comment type="caution">
    <text evidence="2">The sequence shown here is derived from an EMBL/GenBank/DDBJ whole genome shotgun (WGS) entry which is preliminary data.</text>
</comment>
<dbReference type="OrthoDB" id="5104548at2759"/>
<organism evidence="2 3">
    <name type="scientific">Diaporthe ampelina</name>
    <dbReference type="NCBI Taxonomy" id="1214573"/>
    <lineage>
        <taxon>Eukaryota</taxon>
        <taxon>Fungi</taxon>
        <taxon>Dikarya</taxon>
        <taxon>Ascomycota</taxon>
        <taxon>Pezizomycotina</taxon>
        <taxon>Sordariomycetes</taxon>
        <taxon>Sordariomycetidae</taxon>
        <taxon>Diaporthales</taxon>
        <taxon>Diaporthaceae</taxon>
        <taxon>Diaporthe</taxon>
    </lineage>
</organism>
<evidence type="ECO:0000313" key="3">
    <source>
        <dbReference type="Proteomes" id="UP000034680"/>
    </source>
</evidence>
<feature type="region of interest" description="Disordered" evidence="1">
    <location>
        <begin position="143"/>
        <end position="162"/>
    </location>
</feature>
<keyword evidence="3" id="KW-1185">Reference proteome</keyword>
<proteinExistence type="predicted"/>
<dbReference type="Proteomes" id="UP000034680">
    <property type="component" value="Unassembled WGS sequence"/>
</dbReference>
<evidence type="ECO:0000256" key="1">
    <source>
        <dbReference type="SAM" id="MobiDB-lite"/>
    </source>
</evidence>
<reference evidence="2 3" key="2">
    <citation type="submission" date="2015-05" db="EMBL/GenBank/DDBJ databases">
        <authorList>
            <person name="Morales-Cruz A."/>
            <person name="Amrine K.C."/>
            <person name="Cantu D."/>
        </authorList>
    </citation>
    <scope>NUCLEOTIDE SEQUENCE [LARGE SCALE GENOMIC DNA]</scope>
    <source>
        <strain evidence="2">DA912</strain>
    </source>
</reference>
<protein>
    <submittedName>
        <fullName evidence="2">Uncharacterized protein</fullName>
    </submittedName>
</protein>